<comment type="caution">
    <text evidence="1">The sequence shown here is derived from an EMBL/GenBank/DDBJ whole genome shotgun (WGS) entry which is preliminary data.</text>
</comment>
<proteinExistence type="predicted"/>
<gene>
    <name evidence="1" type="ORF">DFR74_1088</name>
</gene>
<dbReference type="AlphaFoldDB" id="A0A366DHH2"/>
<protein>
    <submittedName>
        <fullName evidence="1">Uncharacterized protein</fullName>
    </submittedName>
</protein>
<organism evidence="1 2">
    <name type="scientific">Nocardia puris</name>
    <dbReference type="NCBI Taxonomy" id="208602"/>
    <lineage>
        <taxon>Bacteria</taxon>
        <taxon>Bacillati</taxon>
        <taxon>Actinomycetota</taxon>
        <taxon>Actinomycetes</taxon>
        <taxon>Mycobacteriales</taxon>
        <taxon>Nocardiaceae</taxon>
        <taxon>Nocardia</taxon>
    </lineage>
</organism>
<evidence type="ECO:0000313" key="2">
    <source>
        <dbReference type="Proteomes" id="UP000252586"/>
    </source>
</evidence>
<evidence type="ECO:0000313" key="1">
    <source>
        <dbReference type="EMBL" id="RBO88784.1"/>
    </source>
</evidence>
<name>A0A366DHH2_9NOCA</name>
<dbReference type="Proteomes" id="UP000252586">
    <property type="component" value="Unassembled WGS sequence"/>
</dbReference>
<dbReference type="RefSeq" id="WP_147265860.1">
    <property type="nucleotide sequence ID" value="NZ_QNRE01000008.1"/>
</dbReference>
<accession>A0A366DHH2</accession>
<keyword evidence="2" id="KW-1185">Reference proteome</keyword>
<dbReference type="EMBL" id="QNRE01000008">
    <property type="protein sequence ID" value="RBO88784.1"/>
    <property type="molecule type" value="Genomic_DNA"/>
</dbReference>
<sequence>MKSSETPVLKEIHNLRRMVERVEQQRRWVESLPAVQEARRCDNMRRNLQTLALEEARRRMRLIEQIERTWIAPLRRTEPPTHEAAHRRFADEQHERFAESVRKLEELRKDNPRIR</sequence>
<reference evidence="1 2" key="1">
    <citation type="submission" date="2018-06" db="EMBL/GenBank/DDBJ databases">
        <title>Genomic Encyclopedia of Type Strains, Phase IV (KMG-IV): sequencing the most valuable type-strain genomes for metagenomic binning, comparative biology and taxonomic classification.</title>
        <authorList>
            <person name="Goeker M."/>
        </authorList>
    </citation>
    <scope>NUCLEOTIDE SEQUENCE [LARGE SCALE GENOMIC DNA]</scope>
    <source>
        <strain evidence="1 2">DSM 44599</strain>
    </source>
</reference>